<dbReference type="Gene3D" id="1.10.110.10">
    <property type="entry name" value="Plant lipid-transfer and hydrophobic proteins"/>
    <property type="match status" value="1"/>
</dbReference>
<organism evidence="3 4">
    <name type="scientific">Phtheirospermum japonicum</name>
    <dbReference type="NCBI Taxonomy" id="374723"/>
    <lineage>
        <taxon>Eukaryota</taxon>
        <taxon>Viridiplantae</taxon>
        <taxon>Streptophyta</taxon>
        <taxon>Embryophyta</taxon>
        <taxon>Tracheophyta</taxon>
        <taxon>Spermatophyta</taxon>
        <taxon>Magnoliopsida</taxon>
        <taxon>eudicotyledons</taxon>
        <taxon>Gunneridae</taxon>
        <taxon>Pentapetalae</taxon>
        <taxon>asterids</taxon>
        <taxon>lamiids</taxon>
        <taxon>Lamiales</taxon>
        <taxon>Orobanchaceae</taxon>
        <taxon>Orobanchaceae incertae sedis</taxon>
        <taxon>Phtheirospermum</taxon>
    </lineage>
</organism>
<dbReference type="Proteomes" id="UP000653305">
    <property type="component" value="Unassembled WGS sequence"/>
</dbReference>
<dbReference type="InterPro" id="IPR027923">
    <property type="entry name" value="Hydrophob_seed_dom"/>
</dbReference>
<name>A0A830BLB2_9LAMI</name>
<dbReference type="InterPro" id="IPR036312">
    <property type="entry name" value="Bifun_inhib/LTP/seed_sf"/>
</dbReference>
<accession>A0A830BLB2</accession>
<evidence type="ECO:0000313" key="3">
    <source>
        <dbReference type="EMBL" id="GFP88257.1"/>
    </source>
</evidence>
<dbReference type="Pfam" id="PF14547">
    <property type="entry name" value="Hydrophob_seed"/>
    <property type="match status" value="1"/>
</dbReference>
<dbReference type="OrthoDB" id="696558at2759"/>
<evidence type="ECO:0000313" key="4">
    <source>
        <dbReference type="Proteomes" id="UP000653305"/>
    </source>
</evidence>
<feature type="signal peptide" evidence="1">
    <location>
        <begin position="1"/>
        <end position="27"/>
    </location>
</feature>
<keyword evidence="1" id="KW-0732">Signal</keyword>
<dbReference type="InterPro" id="IPR016140">
    <property type="entry name" value="Bifunc_inhib/LTP/seed_store"/>
</dbReference>
<reference evidence="3" key="1">
    <citation type="submission" date="2020-07" db="EMBL/GenBank/DDBJ databases">
        <title>Ethylene signaling mediates host invasion by parasitic plants.</title>
        <authorList>
            <person name="Yoshida S."/>
        </authorList>
    </citation>
    <scope>NUCLEOTIDE SEQUENCE</scope>
    <source>
        <strain evidence="3">Okayama</strain>
    </source>
</reference>
<dbReference type="PANTHER" id="PTHR31731">
    <property type="match status" value="1"/>
</dbReference>
<dbReference type="SMART" id="SM00499">
    <property type="entry name" value="AAI"/>
    <property type="match status" value="1"/>
</dbReference>
<protein>
    <submittedName>
        <fullName evidence="3">Lipid transfer protein earli 1</fullName>
    </submittedName>
</protein>
<sequence>MDSKSSTKANVFLFLNLLCYVLAPATACDTCSGQQPSTCPRDTLKLGVCAKLLGGLVDVKVGNPSTTPCCSVVAGLMDLDAAICLCIAIKANVMGINTNIPVAFSLLLNACRITELAGFVCA</sequence>
<dbReference type="InterPro" id="IPR051636">
    <property type="entry name" value="Plant_LTP/defense-related"/>
</dbReference>
<dbReference type="CDD" id="cd01958">
    <property type="entry name" value="HPS_like"/>
    <property type="match status" value="1"/>
</dbReference>
<dbReference type="AlphaFoldDB" id="A0A830BLB2"/>
<dbReference type="SUPFAM" id="SSF47699">
    <property type="entry name" value="Bifunctional inhibitor/lipid-transfer protein/seed storage 2S albumin"/>
    <property type="match status" value="1"/>
</dbReference>
<evidence type="ECO:0000256" key="1">
    <source>
        <dbReference type="SAM" id="SignalP"/>
    </source>
</evidence>
<proteinExistence type="predicted"/>
<feature type="domain" description="Bifunctional inhibitor/plant lipid transfer protein/seed storage helical" evidence="2">
    <location>
        <begin position="39"/>
        <end position="121"/>
    </location>
</feature>
<feature type="chain" id="PRO_5032652525" evidence="1">
    <location>
        <begin position="28"/>
        <end position="122"/>
    </location>
</feature>
<evidence type="ECO:0000259" key="2">
    <source>
        <dbReference type="SMART" id="SM00499"/>
    </source>
</evidence>
<keyword evidence="4" id="KW-1185">Reference proteome</keyword>
<gene>
    <name evidence="3" type="ORF">PHJA_000969400</name>
</gene>
<comment type="caution">
    <text evidence="3">The sequence shown here is derived from an EMBL/GenBank/DDBJ whole genome shotgun (WGS) entry which is preliminary data.</text>
</comment>
<dbReference type="EMBL" id="BMAC01000166">
    <property type="protein sequence ID" value="GFP88257.1"/>
    <property type="molecule type" value="Genomic_DNA"/>
</dbReference>